<dbReference type="SUPFAM" id="SSF54292">
    <property type="entry name" value="2Fe-2S ferredoxin-like"/>
    <property type="match status" value="1"/>
</dbReference>
<dbReference type="Gene3D" id="4.10.260.20">
    <property type="entry name" value="Iron hydrogenase, small subunit"/>
    <property type="match status" value="1"/>
</dbReference>
<dbReference type="FunFam" id="3.30.70.20:FF:000035">
    <property type="entry name" value="Iron hydrogenase 1"/>
    <property type="match status" value="1"/>
</dbReference>
<dbReference type="SMART" id="SM00902">
    <property type="entry name" value="Fe_hyd_SSU"/>
    <property type="match status" value="1"/>
</dbReference>
<dbReference type="InterPro" id="IPR019574">
    <property type="entry name" value="NADH_UbQ_OxRdtase_Gsu_4Fe4S-bd"/>
</dbReference>
<dbReference type="InterPro" id="IPR036010">
    <property type="entry name" value="2Fe-2S_ferredoxin-like_sf"/>
</dbReference>
<dbReference type="Pfam" id="PF02256">
    <property type="entry name" value="Fe_hyd_SSU"/>
    <property type="match status" value="1"/>
</dbReference>
<evidence type="ECO:0000256" key="1">
    <source>
        <dbReference type="ARBA" id="ARBA00001966"/>
    </source>
</evidence>
<dbReference type="NCBIfam" id="NF040763">
    <property type="entry name" value="FeFe_hydrog_A6"/>
    <property type="match status" value="1"/>
</dbReference>
<keyword evidence="5" id="KW-0001">2Fe-2S</keyword>
<dbReference type="HOGENOM" id="CLU_018240_2_1_9"/>
<dbReference type="PROSITE" id="PS00641">
    <property type="entry name" value="COMPLEX1_75K_1"/>
    <property type="match status" value="1"/>
</dbReference>
<evidence type="ECO:0000256" key="10">
    <source>
        <dbReference type="ARBA" id="ARBA00023014"/>
    </source>
</evidence>
<keyword evidence="4" id="KW-0004">4Fe-4S</keyword>
<comment type="similarity">
    <text evidence="3">Belongs to the complex I 75 kDa subunit family.</text>
</comment>
<dbReference type="Gene3D" id="3.40.50.1780">
    <property type="match status" value="1"/>
</dbReference>
<dbReference type="GO" id="GO:0005506">
    <property type="term" value="F:iron ion binding"/>
    <property type="evidence" value="ECO:0007669"/>
    <property type="project" value="InterPro"/>
</dbReference>
<dbReference type="SUPFAM" id="SSF54862">
    <property type="entry name" value="4Fe-4S ferredoxins"/>
    <property type="match status" value="1"/>
</dbReference>
<evidence type="ECO:0000256" key="2">
    <source>
        <dbReference type="ARBA" id="ARBA00004370"/>
    </source>
</evidence>
<dbReference type="InterPro" id="IPR004108">
    <property type="entry name" value="Fe_hydrogenase_lsu_C"/>
</dbReference>
<dbReference type="CDD" id="cd00207">
    <property type="entry name" value="fer2"/>
    <property type="match status" value="1"/>
</dbReference>
<dbReference type="Pfam" id="PF10588">
    <property type="entry name" value="NADH-G_4Fe-4S_3"/>
    <property type="match status" value="1"/>
</dbReference>
<organism evidence="17 18">
    <name type="scientific">Caldicellulosiruptor obsidiansis (strain ATCC BAA-2073 / JCM 16842 / OB47)</name>
    <dbReference type="NCBI Taxonomy" id="608506"/>
    <lineage>
        <taxon>Bacteria</taxon>
        <taxon>Bacillati</taxon>
        <taxon>Bacillota</taxon>
        <taxon>Bacillota incertae sedis</taxon>
        <taxon>Caldicellulosiruptorales</taxon>
        <taxon>Caldicellulosiruptoraceae</taxon>
        <taxon>Caldicellulosiruptor</taxon>
    </lineage>
</organism>
<dbReference type="AlphaFoldDB" id="D9TKL8"/>
<dbReference type="NCBIfam" id="TIGR02512">
    <property type="entry name" value="FeFe_hydrog_A"/>
    <property type="match status" value="1"/>
</dbReference>
<dbReference type="EMBL" id="CP002164">
    <property type="protein sequence ID" value="ADL42550.1"/>
    <property type="molecule type" value="Genomic_DNA"/>
</dbReference>
<dbReference type="SMART" id="SM00929">
    <property type="entry name" value="NADH-G_4Fe-4S_3"/>
    <property type="match status" value="1"/>
</dbReference>
<dbReference type="RefSeq" id="WP_013290549.1">
    <property type="nucleotide sequence ID" value="NC_014392.1"/>
</dbReference>
<evidence type="ECO:0000256" key="7">
    <source>
        <dbReference type="ARBA" id="ARBA00022737"/>
    </source>
</evidence>
<dbReference type="InterPro" id="IPR049830">
    <property type="entry name" value="HndD"/>
</dbReference>
<dbReference type="PROSITE" id="PS51379">
    <property type="entry name" value="4FE4S_FER_2"/>
    <property type="match status" value="2"/>
</dbReference>
<dbReference type="Pfam" id="PF13510">
    <property type="entry name" value="Fer2_4"/>
    <property type="match status" value="1"/>
</dbReference>
<reference evidence="17 18" key="1">
    <citation type="journal article" date="2010" name="J. Bacteriol.">
        <title>Complete genome sequence of the cellulolytic thermophile Caldicellulosiruptor obsidiansis OB47T.</title>
        <authorList>
            <person name="Elkins J.G."/>
            <person name="Lochner A."/>
            <person name="Hamilton-Brehm S.D."/>
            <person name="Davenport K.W."/>
            <person name="Podar M."/>
            <person name="Brown S.D."/>
            <person name="Land M.L."/>
            <person name="Hauser L.J."/>
            <person name="Klingeman D.M."/>
            <person name="Raman B."/>
            <person name="Goodwin L.A."/>
            <person name="Tapia R."/>
            <person name="Meincke L.J."/>
            <person name="Detter J.C."/>
            <person name="Bruce D.C."/>
            <person name="Han C.S."/>
            <person name="Palumbo A.V."/>
            <person name="Cottingham R.W."/>
            <person name="Keller M."/>
            <person name="Graham D.E."/>
        </authorList>
    </citation>
    <scope>NUCLEOTIDE SEQUENCE [LARGE SCALE GENOMIC DNA]</scope>
    <source>
        <strain evidence="18">ATCC BAA-2073 / strain OB47</strain>
    </source>
</reference>
<dbReference type="GO" id="GO:0008137">
    <property type="term" value="F:NADH dehydrogenase (ubiquinone) activity"/>
    <property type="evidence" value="ECO:0007669"/>
    <property type="project" value="InterPro"/>
</dbReference>
<dbReference type="eggNOG" id="COG4624">
    <property type="taxonomic scope" value="Bacteria"/>
</dbReference>
<dbReference type="Pfam" id="PF12838">
    <property type="entry name" value="Fer4_7"/>
    <property type="match status" value="1"/>
</dbReference>
<evidence type="ECO:0000256" key="8">
    <source>
        <dbReference type="ARBA" id="ARBA00022967"/>
    </source>
</evidence>
<evidence type="ECO:0000256" key="4">
    <source>
        <dbReference type="ARBA" id="ARBA00022485"/>
    </source>
</evidence>
<feature type="domain" description="4Fe-4S His(Cys)3-ligated-type" evidence="16">
    <location>
        <begin position="80"/>
        <end position="119"/>
    </location>
</feature>
<comment type="cofactor">
    <cofactor evidence="1">
        <name>[4Fe-4S] cluster</name>
        <dbReference type="ChEBI" id="CHEBI:49883"/>
    </cofactor>
</comment>
<gene>
    <name evidence="17" type="ordered locus">COB47_1258</name>
</gene>
<dbReference type="PROSITE" id="PS51085">
    <property type="entry name" value="2FE2S_FER_2"/>
    <property type="match status" value="1"/>
</dbReference>
<dbReference type="Gene3D" id="3.40.950.10">
    <property type="entry name" value="Fe-only Hydrogenase (Larger Subunit), Chain L, domain 3"/>
    <property type="match status" value="1"/>
</dbReference>
<evidence type="ECO:0000256" key="9">
    <source>
        <dbReference type="ARBA" id="ARBA00023004"/>
    </source>
</evidence>
<dbReference type="InterPro" id="IPR036991">
    <property type="entry name" value="Fe_hydrogenase_ssu_sf"/>
</dbReference>
<dbReference type="Proteomes" id="UP000000347">
    <property type="component" value="Chromosome"/>
</dbReference>
<dbReference type="GO" id="GO:0042773">
    <property type="term" value="P:ATP synthesis coupled electron transport"/>
    <property type="evidence" value="ECO:0007669"/>
    <property type="project" value="InterPro"/>
</dbReference>
<keyword evidence="6" id="KW-0479">Metal-binding</keyword>
<dbReference type="InterPro" id="IPR009016">
    <property type="entry name" value="Fe_hydrogenase"/>
</dbReference>
<evidence type="ECO:0000259" key="15">
    <source>
        <dbReference type="PROSITE" id="PS51379"/>
    </source>
</evidence>
<dbReference type="GO" id="GO:0051537">
    <property type="term" value="F:2 iron, 2 sulfur cluster binding"/>
    <property type="evidence" value="ECO:0007669"/>
    <property type="project" value="UniProtKB-KW"/>
</dbReference>
<dbReference type="InterPro" id="IPR001041">
    <property type="entry name" value="2Fe-2S_ferredoxin-type"/>
</dbReference>
<evidence type="ECO:0000256" key="11">
    <source>
        <dbReference type="ARBA" id="ARBA00023027"/>
    </source>
</evidence>
<dbReference type="FunFam" id="3.10.20.740:FF:000004">
    <property type="entry name" value="NADH-quinone oxidoreductase"/>
    <property type="match status" value="1"/>
</dbReference>
<dbReference type="InterPro" id="IPR003149">
    <property type="entry name" value="Fe_hydrogenase_ssu"/>
</dbReference>
<feature type="domain" description="2Fe-2S ferredoxin-type" evidence="14">
    <location>
        <begin position="2"/>
        <end position="80"/>
    </location>
</feature>
<keyword evidence="10" id="KW-0411">Iron-sulfur</keyword>
<dbReference type="InterPro" id="IPR050340">
    <property type="entry name" value="Cytosolic_Fe-S_CAF"/>
</dbReference>
<protein>
    <submittedName>
        <fullName evidence="17">Hydrogenase, Fe-only</fullName>
    </submittedName>
</protein>
<accession>D9TKL8</accession>
<evidence type="ECO:0000256" key="3">
    <source>
        <dbReference type="ARBA" id="ARBA00005404"/>
    </source>
</evidence>
<dbReference type="PANTHER" id="PTHR11615">
    <property type="entry name" value="NITRATE, FORMATE, IRON DEHYDROGENASE"/>
    <property type="match status" value="1"/>
</dbReference>
<dbReference type="OrthoDB" id="9805142at2"/>
<sequence>MEMVNITIDGKKIQVPKDYTVLQAAREAGVEIPTLCYLKGINEIGACRMCVVEVKGARSLQAACVYPVSEGMEVITNSERVRRARKVNLELILSNHDRSCLTCVRSGNCELQKLAEDLNVKQIRYEGENIRRPLDDFSPSVVRDPNKCILCKRCINVCRNVQEVGVINANYRGFKTVVSTAFDRSLNDVACTMCGQCIQACPVGALREKDSTDIVWKALADKNKYVVVQTAPAVRVALGEEFGLPIGTRVTGKMVTALKMLGFDKVFDTDTAADLTIMEEGTELINRIKNGGKLPLITSCSPGWIKFCEHYFPEFLDNLSTCKSPHEMFGAILKTYFAQKMGIDPANMFVVSVMPCTAKKFEAQREELAASGYPDVDAVLTTRELARMIKEAGIDFVNLPDSHFDDPMGDATGAGVIFGTTGGVMEAALRTVYEVLTGKTLENVEITQVRGFEGIREAEIDVGSMKIKAAVAHGLSNAKKLLEMVKNGEKEYHFIEIMACPGGCIMGGGQPIVHAKVKEKVDVAKLRASAIYDEDRSLVIRKSHENPTVKRLYEEFLGHPNSEKAHHILHTHYKKRPLY</sequence>
<dbReference type="PROSITE" id="PS51839">
    <property type="entry name" value="4FE4S_HC3"/>
    <property type="match status" value="1"/>
</dbReference>
<dbReference type="PROSITE" id="PS00198">
    <property type="entry name" value="4FE4S_FER_1"/>
    <property type="match status" value="1"/>
</dbReference>
<evidence type="ECO:0000259" key="16">
    <source>
        <dbReference type="PROSITE" id="PS51839"/>
    </source>
</evidence>
<dbReference type="Pfam" id="PF02906">
    <property type="entry name" value="Fe_hyd_lg_C"/>
    <property type="match status" value="1"/>
</dbReference>
<dbReference type="Gene3D" id="3.10.20.740">
    <property type="match status" value="1"/>
</dbReference>
<dbReference type="InterPro" id="IPR013352">
    <property type="entry name" value="Fe_hydrogenase_subset"/>
</dbReference>
<dbReference type="STRING" id="608506.COB47_1258"/>
<comment type="subcellular location">
    <subcellularLocation>
        <location evidence="2">Membrane</location>
    </subcellularLocation>
</comment>
<dbReference type="KEGG" id="cob:COB47_1258"/>
<keyword evidence="9" id="KW-0408">Iron</keyword>
<evidence type="ECO:0000259" key="14">
    <source>
        <dbReference type="PROSITE" id="PS51085"/>
    </source>
</evidence>
<feature type="domain" description="4Fe-4S ferredoxin-type" evidence="15">
    <location>
        <begin position="182"/>
        <end position="211"/>
    </location>
</feature>
<evidence type="ECO:0000313" key="17">
    <source>
        <dbReference type="EMBL" id="ADL42550.1"/>
    </source>
</evidence>
<keyword evidence="8" id="KW-1278">Translocase</keyword>
<name>D9TKL8_CALOO</name>
<dbReference type="InterPro" id="IPR017896">
    <property type="entry name" value="4Fe4S_Fe-S-bd"/>
</dbReference>
<keyword evidence="18" id="KW-1185">Reference proteome</keyword>
<dbReference type="GO" id="GO:0008901">
    <property type="term" value="F:ferredoxin hydrogenase activity"/>
    <property type="evidence" value="ECO:0007669"/>
    <property type="project" value="InterPro"/>
</dbReference>
<keyword evidence="11" id="KW-0520">NAD</keyword>
<evidence type="ECO:0000256" key="5">
    <source>
        <dbReference type="ARBA" id="ARBA00022714"/>
    </source>
</evidence>
<dbReference type="SUPFAM" id="SSF53920">
    <property type="entry name" value="Fe-only hydrogenase"/>
    <property type="match status" value="1"/>
</dbReference>
<keyword evidence="7" id="KW-0677">Repeat</keyword>
<dbReference type="GO" id="GO:0016020">
    <property type="term" value="C:membrane"/>
    <property type="evidence" value="ECO:0007669"/>
    <property type="project" value="UniProtKB-SubCell"/>
</dbReference>
<dbReference type="eggNOG" id="COG3383">
    <property type="taxonomic scope" value="Bacteria"/>
</dbReference>
<evidence type="ECO:0000256" key="13">
    <source>
        <dbReference type="ARBA" id="ARBA00034078"/>
    </source>
</evidence>
<keyword evidence="12" id="KW-0472">Membrane</keyword>
<comment type="cofactor">
    <cofactor evidence="13">
        <name>[2Fe-2S] cluster</name>
        <dbReference type="ChEBI" id="CHEBI:190135"/>
    </cofactor>
</comment>
<proteinExistence type="inferred from homology"/>
<dbReference type="GO" id="GO:0051539">
    <property type="term" value="F:4 iron, 4 sulfur cluster binding"/>
    <property type="evidence" value="ECO:0007669"/>
    <property type="project" value="UniProtKB-KW"/>
</dbReference>
<evidence type="ECO:0000313" key="18">
    <source>
        <dbReference type="Proteomes" id="UP000000347"/>
    </source>
</evidence>
<feature type="domain" description="4Fe-4S ferredoxin-type" evidence="15">
    <location>
        <begin position="139"/>
        <end position="169"/>
    </location>
</feature>
<dbReference type="InterPro" id="IPR017900">
    <property type="entry name" value="4Fe4S_Fe_S_CS"/>
</dbReference>
<dbReference type="Gene3D" id="3.30.70.20">
    <property type="match status" value="1"/>
</dbReference>
<evidence type="ECO:0000256" key="12">
    <source>
        <dbReference type="ARBA" id="ARBA00023136"/>
    </source>
</evidence>
<dbReference type="InterPro" id="IPR000283">
    <property type="entry name" value="NADH_UbQ_OxRdtase_75kDa_su_CS"/>
</dbReference>
<evidence type="ECO:0000256" key="6">
    <source>
        <dbReference type="ARBA" id="ARBA00022723"/>
    </source>
</evidence>